<dbReference type="Pfam" id="PF08281">
    <property type="entry name" value="Sigma70_r4_2"/>
    <property type="match status" value="1"/>
</dbReference>
<dbReference type="Proteomes" id="UP000007519">
    <property type="component" value="Chromosome"/>
</dbReference>
<dbReference type="GO" id="GO:0006352">
    <property type="term" value="P:DNA-templated transcription initiation"/>
    <property type="evidence" value="ECO:0007669"/>
    <property type="project" value="InterPro"/>
</dbReference>
<dbReference type="InterPro" id="IPR036388">
    <property type="entry name" value="WH-like_DNA-bd_sf"/>
</dbReference>
<dbReference type="OrthoDB" id="9784984at2"/>
<sequence length="194" mass="23248">MSTSSNHIPKTQEELKAEWELIQQAQQQPRAFGPLYRRYHEPIFRFIYKRTGDESLSADLCSQVFLKAMQNLGSYEFRGLAFGAWLYRLASNEIAQFFRKNRRHRVVHIEEQQLQLLQDEMEIEDKIGLEFRYKQMQEIIEQLKAEEVQILELRFFESRPFKEVGEILDITENNAKVKVYRLLQKMKKMLKKLA</sequence>
<dbReference type="STRING" id="984262.SGRA_1732"/>
<keyword evidence="3" id="KW-0731">Sigma factor</keyword>
<evidence type="ECO:0000256" key="5">
    <source>
        <dbReference type="SAM" id="Coils"/>
    </source>
</evidence>
<reference evidence="8 9" key="1">
    <citation type="journal article" date="2012" name="Stand. Genomic Sci.">
        <title>Complete genome sequencing and analysis of Saprospira grandis str. Lewin, a predatory marine bacterium.</title>
        <authorList>
            <person name="Saw J.H."/>
            <person name="Yuryev A."/>
            <person name="Kanbe M."/>
            <person name="Hou S."/>
            <person name="Young A.G."/>
            <person name="Aizawa S."/>
            <person name="Alam M."/>
        </authorList>
    </citation>
    <scope>NUCLEOTIDE SEQUENCE [LARGE SCALE GENOMIC DNA]</scope>
    <source>
        <strain evidence="8 9">Lewin</strain>
    </source>
</reference>
<gene>
    <name evidence="8" type="ordered locus">SGRA_1732</name>
</gene>
<keyword evidence="2" id="KW-0805">Transcription regulation</keyword>
<dbReference type="InterPro" id="IPR014284">
    <property type="entry name" value="RNA_pol_sigma-70_dom"/>
</dbReference>
<evidence type="ECO:0000256" key="4">
    <source>
        <dbReference type="ARBA" id="ARBA00023163"/>
    </source>
</evidence>
<dbReference type="Pfam" id="PF04542">
    <property type="entry name" value="Sigma70_r2"/>
    <property type="match status" value="1"/>
</dbReference>
<proteinExistence type="inferred from homology"/>
<feature type="coiled-coil region" evidence="5">
    <location>
        <begin position="126"/>
        <end position="153"/>
    </location>
</feature>
<dbReference type="RefSeq" id="WP_015692100.1">
    <property type="nucleotide sequence ID" value="NC_016940.1"/>
</dbReference>
<dbReference type="PANTHER" id="PTHR43133:SF57">
    <property type="entry name" value="RNA POLYMERASE SIGMA-70 FACTOR"/>
    <property type="match status" value="1"/>
</dbReference>
<dbReference type="HOGENOM" id="CLU_047691_3_4_10"/>
<keyword evidence="4" id="KW-0804">Transcription</keyword>
<dbReference type="EMBL" id="CP002831">
    <property type="protein sequence ID" value="AFC24467.1"/>
    <property type="molecule type" value="Genomic_DNA"/>
</dbReference>
<keyword evidence="8" id="KW-0346">Stress response</keyword>
<dbReference type="InterPro" id="IPR007627">
    <property type="entry name" value="RNA_pol_sigma70_r2"/>
</dbReference>
<accession>H6KZ77</accession>
<dbReference type="eggNOG" id="COG1595">
    <property type="taxonomic scope" value="Bacteria"/>
</dbReference>
<dbReference type="SUPFAM" id="SSF88946">
    <property type="entry name" value="Sigma2 domain of RNA polymerase sigma factors"/>
    <property type="match status" value="1"/>
</dbReference>
<evidence type="ECO:0000256" key="1">
    <source>
        <dbReference type="ARBA" id="ARBA00010641"/>
    </source>
</evidence>
<dbReference type="GO" id="GO:0016987">
    <property type="term" value="F:sigma factor activity"/>
    <property type="evidence" value="ECO:0007669"/>
    <property type="project" value="UniProtKB-KW"/>
</dbReference>
<evidence type="ECO:0000256" key="2">
    <source>
        <dbReference type="ARBA" id="ARBA00023015"/>
    </source>
</evidence>
<dbReference type="NCBIfam" id="TIGR02937">
    <property type="entry name" value="sigma70-ECF"/>
    <property type="match status" value="1"/>
</dbReference>
<feature type="domain" description="RNA polymerase sigma-70 region 2" evidence="6">
    <location>
        <begin position="35"/>
        <end position="103"/>
    </location>
</feature>
<dbReference type="AlphaFoldDB" id="H6KZ77"/>
<evidence type="ECO:0000259" key="6">
    <source>
        <dbReference type="Pfam" id="PF04542"/>
    </source>
</evidence>
<name>H6KZ77_SAPGL</name>
<protein>
    <submittedName>
        <fullName evidence="8">RNA polymerase, sigma-E factor heat shock and oxidative stress</fullName>
    </submittedName>
</protein>
<dbReference type="InterPro" id="IPR013249">
    <property type="entry name" value="RNA_pol_sigma70_r4_t2"/>
</dbReference>
<keyword evidence="5" id="KW-0175">Coiled coil</keyword>
<dbReference type="InterPro" id="IPR013324">
    <property type="entry name" value="RNA_pol_sigma_r3/r4-like"/>
</dbReference>
<dbReference type="Gene3D" id="1.10.10.10">
    <property type="entry name" value="Winged helix-like DNA-binding domain superfamily/Winged helix DNA-binding domain"/>
    <property type="match status" value="1"/>
</dbReference>
<evidence type="ECO:0000313" key="9">
    <source>
        <dbReference type="Proteomes" id="UP000007519"/>
    </source>
</evidence>
<dbReference type="InterPro" id="IPR039425">
    <property type="entry name" value="RNA_pol_sigma-70-like"/>
</dbReference>
<dbReference type="Gene3D" id="1.10.1740.10">
    <property type="match status" value="1"/>
</dbReference>
<dbReference type="GO" id="GO:0003677">
    <property type="term" value="F:DNA binding"/>
    <property type="evidence" value="ECO:0007669"/>
    <property type="project" value="InterPro"/>
</dbReference>
<dbReference type="SUPFAM" id="SSF88659">
    <property type="entry name" value="Sigma3 and sigma4 domains of RNA polymerase sigma factors"/>
    <property type="match status" value="1"/>
</dbReference>
<evidence type="ECO:0000313" key="8">
    <source>
        <dbReference type="EMBL" id="AFC24467.1"/>
    </source>
</evidence>
<comment type="similarity">
    <text evidence="1">Belongs to the sigma-70 factor family. ECF subfamily.</text>
</comment>
<dbReference type="InterPro" id="IPR013325">
    <property type="entry name" value="RNA_pol_sigma_r2"/>
</dbReference>
<evidence type="ECO:0000259" key="7">
    <source>
        <dbReference type="Pfam" id="PF08281"/>
    </source>
</evidence>
<evidence type="ECO:0000256" key="3">
    <source>
        <dbReference type="ARBA" id="ARBA00023082"/>
    </source>
</evidence>
<keyword evidence="9" id="KW-1185">Reference proteome</keyword>
<feature type="domain" description="RNA polymerase sigma factor 70 region 4 type 2" evidence="7">
    <location>
        <begin position="135"/>
        <end position="186"/>
    </location>
</feature>
<dbReference type="PANTHER" id="PTHR43133">
    <property type="entry name" value="RNA POLYMERASE ECF-TYPE SIGMA FACTO"/>
    <property type="match status" value="1"/>
</dbReference>
<organism evidence="8 9">
    <name type="scientific">Saprospira grandis (strain Lewin)</name>
    <dbReference type="NCBI Taxonomy" id="984262"/>
    <lineage>
        <taxon>Bacteria</taxon>
        <taxon>Pseudomonadati</taxon>
        <taxon>Bacteroidota</taxon>
        <taxon>Saprospiria</taxon>
        <taxon>Saprospirales</taxon>
        <taxon>Saprospiraceae</taxon>
        <taxon>Saprospira</taxon>
    </lineage>
</organism>
<dbReference type="KEGG" id="sgn:SGRA_1732"/>